<dbReference type="PROSITE" id="PS50055">
    <property type="entry name" value="TYR_PHOSPHATASE_PTP"/>
    <property type="match status" value="1"/>
</dbReference>
<dbReference type="GeneTree" id="ENSGT00940000155529"/>
<evidence type="ECO:0000259" key="4">
    <source>
        <dbReference type="PROSITE" id="PS50056"/>
    </source>
</evidence>
<sequence>QSSSSYLTVTTGRCYNRTVLQQDCVTTGQGYNRTVTTGHCYNRTGLQRDCYNRTLLQQDGVTTGLCYNRTVTTGLLQQDTVTTGLLQLDCYNCYNRTVLQQDCYNRTVLQQDNVTTGHCYNRTGYQRTRAYIAAQGPLRASREDFWRMIWQQNVGVVVMITNLKEKGRTKCDQYWPEENMEEYGPYQVTLRTSRSLAYYTLRKFTIRDRTKYHYTQWPDMGVPEYTLPVLSFIRASSQARSPQMGPVLVHCSAGVGRTGTYMVIDSMLQQIQDQGTVDVLGFLKHVRTQRNFLVQTEVRPTTQPHPLVAVSQS</sequence>
<dbReference type="Proteomes" id="UP000265120">
    <property type="component" value="Chromosome 8"/>
</dbReference>
<evidence type="ECO:0000313" key="6">
    <source>
        <dbReference type="Proteomes" id="UP000265120"/>
    </source>
</evidence>
<dbReference type="PANTHER" id="PTHR19134">
    <property type="entry name" value="RECEPTOR-TYPE TYROSINE-PROTEIN PHOSPHATASE"/>
    <property type="match status" value="1"/>
</dbReference>
<dbReference type="InterPro" id="IPR016130">
    <property type="entry name" value="Tyr_Pase_AS"/>
</dbReference>
<dbReference type="InterPro" id="IPR050348">
    <property type="entry name" value="Protein-Tyr_Phosphatase"/>
</dbReference>
<dbReference type="SMART" id="SM00194">
    <property type="entry name" value="PTPc"/>
    <property type="match status" value="1"/>
</dbReference>
<reference evidence="5 6" key="1">
    <citation type="journal article" date="2014" name="Nat. Genet.">
        <title>Whole-genome sequence of a flatfish provides insights into ZW sex chromosome evolution and adaptation to a benthic lifestyle.</title>
        <authorList>
            <person name="Chen S."/>
            <person name="Zhang G."/>
            <person name="Shao C."/>
            <person name="Huang Q."/>
            <person name="Liu G."/>
            <person name="Zhang P."/>
            <person name="Song W."/>
            <person name="An N."/>
            <person name="Chalopin D."/>
            <person name="Volff J.N."/>
            <person name="Hong Y."/>
            <person name="Li Q."/>
            <person name="Sha Z."/>
            <person name="Zhou H."/>
            <person name="Xie M."/>
            <person name="Yu Q."/>
            <person name="Liu Y."/>
            <person name="Xiang H."/>
            <person name="Wang N."/>
            <person name="Wu K."/>
            <person name="Yang C."/>
            <person name="Zhou Q."/>
            <person name="Liao X."/>
            <person name="Yang L."/>
            <person name="Hu Q."/>
            <person name="Zhang J."/>
            <person name="Meng L."/>
            <person name="Jin L."/>
            <person name="Tian Y."/>
            <person name="Lian J."/>
            <person name="Yang J."/>
            <person name="Miao G."/>
            <person name="Liu S."/>
            <person name="Liang Z."/>
            <person name="Yan F."/>
            <person name="Li Y."/>
            <person name="Sun B."/>
            <person name="Zhang H."/>
            <person name="Zhang J."/>
            <person name="Zhu Y."/>
            <person name="Du M."/>
            <person name="Zhao Y."/>
            <person name="Schartl M."/>
            <person name="Tang Q."/>
            <person name="Wang J."/>
        </authorList>
    </citation>
    <scope>NUCLEOTIDE SEQUENCE</scope>
</reference>
<dbReference type="PRINTS" id="PR00700">
    <property type="entry name" value="PRTYPHPHTASE"/>
</dbReference>
<evidence type="ECO:0000256" key="1">
    <source>
        <dbReference type="ARBA" id="ARBA00013064"/>
    </source>
</evidence>
<keyword evidence="6" id="KW-1185">Reference proteome</keyword>
<feature type="domain" description="Tyrosine-protein phosphatase" evidence="3">
    <location>
        <begin position="91"/>
        <end position="297"/>
    </location>
</feature>
<evidence type="ECO:0000256" key="2">
    <source>
        <dbReference type="ARBA" id="ARBA00022912"/>
    </source>
</evidence>
<accession>A0A3P8WJM4</accession>
<dbReference type="GO" id="GO:0004725">
    <property type="term" value="F:protein tyrosine phosphatase activity"/>
    <property type="evidence" value="ECO:0007669"/>
    <property type="project" value="UniProtKB-EC"/>
</dbReference>
<dbReference type="Pfam" id="PF00102">
    <property type="entry name" value="Y_phosphatase"/>
    <property type="match status" value="1"/>
</dbReference>
<evidence type="ECO:0000259" key="3">
    <source>
        <dbReference type="PROSITE" id="PS50055"/>
    </source>
</evidence>
<organism evidence="5 6">
    <name type="scientific">Cynoglossus semilaevis</name>
    <name type="common">Tongue sole</name>
    <dbReference type="NCBI Taxonomy" id="244447"/>
    <lineage>
        <taxon>Eukaryota</taxon>
        <taxon>Metazoa</taxon>
        <taxon>Chordata</taxon>
        <taxon>Craniata</taxon>
        <taxon>Vertebrata</taxon>
        <taxon>Euteleostomi</taxon>
        <taxon>Actinopterygii</taxon>
        <taxon>Neopterygii</taxon>
        <taxon>Teleostei</taxon>
        <taxon>Neoteleostei</taxon>
        <taxon>Acanthomorphata</taxon>
        <taxon>Carangaria</taxon>
        <taxon>Pleuronectiformes</taxon>
        <taxon>Pleuronectoidei</taxon>
        <taxon>Cynoglossidae</taxon>
        <taxon>Cynoglossinae</taxon>
        <taxon>Cynoglossus</taxon>
    </lineage>
</organism>
<dbReference type="Ensembl" id="ENSCSET00000028022.1">
    <property type="protein sequence ID" value="ENSCSEP00000027653.1"/>
    <property type="gene ID" value="ENSCSEG00000017603.1"/>
</dbReference>
<dbReference type="InterPro" id="IPR029021">
    <property type="entry name" value="Prot-tyrosine_phosphatase-like"/>
</dbReference>
<dbReference type="PROSITE" id="PS50056">
    <property type="entry name" value="TYR_PHOSPHATASE_2"/>
    <property type="match status" value="1"/>
</dbReference>
<dbReference type="PROSITE" id="PS00383">
    <property type="entry name" value="TYR_PHOSPHATASE_1"/>
    <property type="match status" value="1"/>
</dbReference>
<keyword evidence="2" id="KW-0904">Protein phosphatase</keyword>
<dbReference type="InterPro" id="IPR003595">
    <property type="entry name" value="Tyr_Pase_cat"/>
</dbReference>
<evidence type="ECO:0000313" key="5">
    <source>
        <dbReference type="Ensembl" id="ENSCSEP00000027653.1"/>
    </source>
</evidence>
<feature type="domain" description="Tyrosine specific protein phosphatases" evidence="4">
    <location>
        <begin position="230"/>
        <end position="301"/>
    </location>
</feature>
<keyword evidence="2" id="KW-0378">Hydrolase</keyword>
<dbReference type="EC" id="3.1.3.48" evidence="1"/>
<dbReference type="PANTHER" id="PTHR19134:SF461">
    <property type="entry name" value="RECEPTOR-TYPE TYROSINE-PROTEIN PHOSPHATASE ZETA"/>
    <property type="match status" value="1"/>
</dbReference>
<dbReference type="SMART" id="SM00404">
    <property type="entry name" value="PTPc_motif"/>
    <property type="match status" value="1"/>
</dbReference>
<name>A0A3P8WJM4_CYNSE</name>
<dbReference type="InterPro" id="IPR000242">
    <property type="entry name" value="PTP_cat"/>
</dbReference>
<dbReference type="SUPFAM" id="SSF52799">
    <property type="entry name" value="(Phosphotyrosine protein) phosphatases II"/>
    <property type="match status" value="1"/>
</dbReference>
<reference evidence="5" key="3">
    <citation type="submission" date="2025-09" db="UniProtKB">
        <authorList>
            <consortium name="Ensembl"/>
        </authorList>
    </citation>
    <scope>IDENTIFICATION</scope>
</reference>
<dbReference type="AlphaFoldDB" id="A0A3P8WJM4"/>
<dbReference type="Gene3D" id="3.90.190.10">
    <property type="entry name" value="Protein tyrosine phosphatase superfamily"/>
    <property type="match status" value="1"/>
</dbReference>
<dbReference type="InterPro" id="IPR000387">
    <property type="entry name" value="Tyr_Pase_dom"/>
</dbReference>
<reference evidence="5" key="2">
    <citation type="submission" date="2025-08" db="UniProtKB">
        <authorList>
            <consortium name="Ensembl"/>
        </authorList>
    </citation>
    <scope>IDENTIFICATION</scope>
</reference>
<protein>
    <recommendedName>
        <fullName evidence="1">protein-tyrosine-phosphatase</fullName>
        <ecNumber evidence="1">3.1.3.48</ecNumber>
    </recommendedName>
</protein>
<proteinExistence type="predicted"/>